<sequence length="1544" mass="166526">MITLADKAFHDAVRRADVGWLTGRLDARLCPPAVFGLLVRHDDSRVRYLGLVLLTERVTSDRTGDGTETAELARLLPVSVQGPPEEALVLARLHERLGPYRQGLRKPSWRTVNLPVRVQIAWLRAEVLNEPTVIRTERPGELLYQAVQGMTVTRAHRPDQLVNELAGSGDPVLQAAALRLARQGLHAGLLAPARVRACAVGLLGVDSTAVVAAAVAELAEPWAGSDPLPSARLSPLLAADSVLTRPEVAEAAITAAAHHGHRDLLRQVIDDPDLPPGLRRRGMELLGDLADRGDIGALTTIAARDPLLFGVPAVACLRGLHRRGHFPDEPHVPSIIRLALADHSIAPHEIATILFTCRQVMFRALVDTDADDPSWPRRLALLVALAEQGAQELPIGDTITRLLPSTPLPGPFLDAIRALRHADAEDAVLALLPSHPAAALDALEAIGGHRTTTALSEGLGLATAESVGVIAPHLRAVRNHALELLWHLTHDPSQRRAILVRLDPADLPTRIATDLGGPDEQELALLSSHLDPNKPVAALCRLAAHGGAGTLPVIADLLLRIVAELAASWEPGGASPRGEGGRPGGEPAVPQEILDAVHDLGRRLHERGRIRPSCLLDAATAREAGDVLVATMGLDLLDRPGLSSGERAILLELLLRAPYARTRMRVHRLLRDRDRHVRKHVIALLARDATGDDAQALSATLIALTAAEDVQTVRQALLALGHARARWASTAIAACLDHPNMNIKKTAAEVLVRVGTPTTVPALLLWLGRHDNPGLRGSLVEALRAILGEAYPATVLAAAEHSEDGRTRELLLVGLDRTLPARSVLALDDQASRVAPTLLTLVAAGRVGLASGTIDQLTTAMRTHGITPPAAPGPAADIAADLDVRSLTAQGWNPSVALRVAARHQQTHPTQLRVLRPMLADWLRLAGSEPATRTRVLRLVLRLCPAPWTTEELTAFARCTGVLLDGLAEASDGDRHDLVAVLEAVAPTLPAALKPAVVDAVRALPPGPGSRSVPTLLRALDAVLVRADLERALASARRGADPWQAETAVLREAFAAPRPPAPPSPAEAEAWRAALDAAVRTPSALERFRRIRTPHEGVPGSRDRLGALIDVYAWAGPEVRPALIDWMTDIQPLDAPPWTIAETTQAQAQAQAQVHAPRSVHIADLDQPRSTALRERLLAMVRASAAEHRHTAARALLEWPEPEARLPVLRAFLRGRIDVPVGVDLARTLNAIGETELRADDILRDRVALVAGRLDPRDLEPLVPLLLEWWEHEPPPAGSAAGRALGRVPVDVLAEHLGERLDAGAWGFLDLLRGRPLLRTPALTRIRRRLRAEGRDDLADSLLLVEGPLRRPDAARQDAASLARLRDPAPDMPTEASQPPSRQQLLDQASTGDLVRVRQALARLVEGHRGPDPDRDPRLRDLIGELLRHPKPKVRLHAHRTSRAMLDRQTYLHHTSILLDDPLPDLVRTAIRTLCHANWAPALPALTGMLEHPHPVVRRTAAKGLIGMGERAIPTLTHAAVHARPDRRSRYTAVLEQITAAEDE</sequence>
<feature type="region of interest" description="Disordered" evidence="1">
    <location>
        <begin position="1354"/>
        <end position="1385"/>
    </location>
</feature>
<proteinExistence type="predicted"/>
<dbReference type="SUPFAM" id="SSF48371">
    <property type="entry name" value="ARM repeat"/>
    <property type="match status" value="2"/>
</dbReference>
<organism evidence="2 3">
    <name type="scientific">Streptomyces virginiae</name>
    <name type="common">Streptomyces cinnamonensis</name>
    <dbReference type="NCBI Taxonomy" id="1961"/>
    <lineage>
        <taxon>Bacteria</taxon>
        <taxon>Bacillati</taxon>
        <taxon>Actinomycetota</taxon>
        <taxon>Actinomycetes</taxon>
        <taxon>Kitasatosporales</taxon>
        <taxon>Streptomycetaceae</taxon>
        <taxon>Streptomyces</taxon>
    </lineage>
</organism>
<dbReference type="EMBL" id="CP108090">
    <property type="protein sequence ID" value="WUQ11552.1"/>
    <property type="molecule type" value="Genomic_DNA"/>
</dbReference>
<protein>
    <submittedName>
        <fullName evidence="2">HEAT repeat domain-containing protein</fullName>
    </submittedName>
</protein>
<reference evidence="2" key="1">
    <citation type="submission" date="2022-10" db="EMBL/GenBank/DDBJ databases">
        <title>The complete genomes of actinobacterial strains from the NBC collection.</title>
        <authorList>
            <person name="Joergensen T.S."/>
            <person name="Alvarez Arevalo M."/>
            <person name="Sterndorff E.B."/>
            <person name="Faurdal D."/>
            <person name="Vuksanovic O."/>
            <person name="Mourched A.-S."/>
            <person name="Charusanti P."/>
            <person name="Shaw S."/>
            <person name="Blin K."/>
            <person name="Weber T."/>
        </authorList>
    </citation>
    <scope>NUCLEOTIDE SEQUENCE</scope>
    <source>
        <strain evidence="2">NBC_00248</strain>
    </source>
</reference>
<dbReference type="Pfam" id="PF13646">
    <property type="entry name" value="HEAT_2"/>
    <property type="match status" value="2"/>
</dbReference>
<dbReference type="InterPro" id="IPR016024">
    <property type="entry name" value="ARM-type_fold"/>
</dbReference>
<keyword evidence="3" id="KW-1185">Reference proteome</keyword>
<evidence type="ECO:0000313" key="2">
    <source>
        <dbReference type="EMBL" id="WUQ11552.1"/>
    </source>
</evidence>
<gene>
    <name evidence="2" type="ORF">OG517_08980</name>
</gene>
<dbReference type="Proteomes" id="UP001432039">
    <property type="component" value="Chromosome"/>
</dbReference>
<evidence type="ECO:0000256" key="1">
    <source>
        <dbReference type="SAM" id="MobiDB-lite"/>
    </source>
</evidence>
<name>A0ABZ1T6Y9_STRVG</name>
<evidence type="ECO:0000313" key="3">
    <source>
        <dbReference type="Proteomes" id="UP001432039"/>
    </source>
</evidence>
<accession>A0ABZ1T6Y9</accession>
<dbReference type="InterPro" id="IPR011989">
    <property type="entry name" value="ARM-like"/>
</dbReference>
<dbReference type="RefSeq" id="WP_328961018.1">
    <property type="nucleotide sequence ID" value="NZ_CP108090.1"/>
</dbReference>
<feature type="compositionally biased region" description="Polar residues" evidence="1">
    <location>
        <begin position="1375"/>
        <end position="1385"/>
    </location>
</feature>
<dbReference type="Gene3D" id="1.25.10.10">
    <property type="entry name" value="Leucine-rich Repeat Variant"/>
    <property type="match status" value="2"/>
</dbReference>